<dbReference type="AlphaFoldDB" id="A0A1I1M578"/>
<dbReference type="GO" id="GO:0007155">
    <property type="term" value="P:cell adhesion"/>
    <property type="evidence" value="ECO:0007669"/>
    <property type="project" value="InterPro"/>
</dbReference>
<dbReference type="InterPro" id="IPR012902">
    <property type="entry name" value="N_methyl_site"/>
</dbReference>
<dbReference type="EMBL" id="FOLY01000006">
    <property type="protein sequence ID" value="SFC80375.1"/>
    <property type="molecule type" value="Genomic_DNA"/>
</dbReference>
<keyword evidence="3" id="KW-0281">Fimbrium</keyword>
<organism evidence="5 6">
    <name type="scientific">Kushneria avicenniae</name>
    <dbReference type="NCBI Taxonomy" id="402385"/>
    <lineage>
        <taxon>Bacteria</taxon>
        <taxon>Pseudomonadati</taxon>
        <taxon>Pseudomonadota</taxon>
        <taxon>Gammaproteobacteria</taxon>
        <taxon>Oceanospirillales</taxon>
        <taxon>Halomonadaceae</taxon>
        <taxon>Kushneria</taxon>
    </lineage>
</organism>
<evidence type="ECO:0000256" key="3">
    <source>
        <dbReference type="RuleBase" id="RU000389"/>
    </source>
</evidence>
<proteinExistence type="inferred from homology"/>
<dbReference type="PROSITE" id="PS00409">
    <property type="entry name" value="PROKAR_NTER_METHYL"/>
    <property type="match status" value="1"/>
</dbReference>
<keyword evidence="6" id="KW-1185">Reference proteome</keyword>
<dbReference type="SUPFAM" id="SSF54523">
    <property type="entry name" value="Pili subunits"/>
    <property type="match status" value="1"/>
</dbReference>
<sequence length="150" mass="15785">MFMAGRQGGFTLIELMIVVAIIGVLAAIAVPRYQDYVARSEAATGLASLRGYQTAVEERVLTGRTVDETELGIDNSTDKDALGTISVKAATTNTGDSSKPTGAVTMTYLYTSGANNGNKIELARDSKGDWSCKTDIPEANRPKGCTVAST</sequence>
<evidence type="ECO:0000313" key="6">
    <source>
        <dbReference type="Proteomes" id="UP000199046"/>
    </source>
</evidence>
<dbReference type="STRING" id="402385.SAMN05421848_2788"/>
<dbReference type="GO" id="GO:0044096">
    <property type="term" value="C:type IV pilus"/>
    <property type="evidence" value="ECO:0007669"/>
    <property type="project" value="TreeGrafter"/>
</dbReference>
<comment type="similarity">
    <text evidence="1 3">Belongs to the N-Me-Phe pilin family.</text>
</comment>
<evidence type="ECO:0000313" key="5">
    <source>
        <dbReference type="EMBL" id="SFC80375.1"/>
    </source>
</evidence>
<dbReference type="Pfam" id="PF00114">
    <property type="entry name" value="Pilin"/>
    <property type="match status" value="1"/>
</dbReference>
<keyword evidence="4" id="KW-0812">Transmembrane</keyword>
<dbReference type="InterPro" id="IPR045584">
    <property type="entry name" value="Pilin-like"/>
</dbReference>
<reference evidence="6" key="1">
    <citation type="submission" date="2016-10" db="EMBL/GenBank/DDBJ databases">
        <authorList>
            <person name="Varghese N."/>
            <person name="Submissions S."/>
        </authorList>
    </citation>
    <scope>NUCLEOTIDE SEQUENCE [LARGE SCALE GENOMIC DNA]</scope>
    <source>
        <strain evidence="6">DSM 23439</strain>
    </source>
</reference>
<dbReference type="Proteomes" id="UP000199046">
    <property type="component" value="Unassembled WGS sequence"/>
</dbReference>
<dbReference type="GO" id="GO:0043107">
    <property type="term" value="P:type IV pilus-dependent motility"/>
    <property type="evidence" value="ECO:0007669"/>
    <property type="project" value="TreeGrafter"/>
</dbReference>
<dbReference type="NCBIfam" id="TIGR02532">
    <property type="entry name" value="IV_pilin_GFxxxE"/>
    <property type="match status" value="1"/>
</dbReference>
<accession>A0A1I1M578</accession>
<evidence type="ECO:0000256" key="2">
    <source>
        <dbReference type="ARBA" id="ARBA00022481"/>
    </source>
</evidence>
<protein>
    <submittedName>
        <fullName evidence="5">Type IV pilus assembly protein PilA</fullName>
    </submittedName>
</protein>
<evidence type="ECO:0000256" key="4">
    <source>
        <dbReference type="SAM" id="Phobius"/>
    </source>
</evidence>
<dbReference type="PANTHER" id="PTHR30093:SF34">
    <property type="entry name" value="PREPILIN PEPTIDASE-DEPENDENT PROTEIN D"/>
    <property type="match status" value="1"/>
</dbReference>
<dbReference type="Pfam" id="PF07963">
    <property type="entry name" value="N_methyl"/>
    <property type="match status" value="1"/>
</dbReference>
<gene>
    <name evidence="5" type="ORF">SAMN05421848_2788</name>
</gene>
<dbReference type="Gene3D" id="3.30.700.10">
    <property type="entry name" value="Glycoprotein, Type 4 Pilin"/>
    <property type="match status" value="1"/>
</dbReference>
<keyword evidence="4" id="KW-0472">Membrane</keyword>
<dbReference type="PANTHER" id="PTHR30093">
    <property type="entry name" value="GENERAL SECRETION PATHWAY PROTEIN G"/>
    <property type="match status" value="1"/>
</dbReference>
<name>A0A1I1M578_9GAMM</name>
<keyword evidence="2" id="KW-0488">Methylation</keyword>
<feature type="transmembrane region" description="Helical" evidence="4">
    <location>
        <begin position="12"/>
        <end position="30"/>
    </location>
</feature>
<evidence type="ECO:0000256" key="1">
    <source>
        <dbReference type="ARBA" id="ARBA00005233"/>
    </source>
</evidence>
<keyword evidence="4" id="KW-1133">Transmembrane helix</keyword>
<dbReference type="InterPro" id="IPR001082">
    <property type="entry name" value="Pilin"/>
</dbReference>